<reference evidence="4 5" key="1">
    <citation type="submission" date="2016-10" db="EMBL/GenBank/DDBJ databases">
        <title>Lutibacter sp. LPB0138, isolated from marine gastropod.</title>
        <authorList>
            <person name="Kim E."/>
            <person name="Yi H."/>
        </authorList>
    </citation>
    <scope>NUCLEOTIDE SEQUENCE [LARGE SCALE GENOMIC DNA]</scope>
    <source>
        <strain evidence="4 5">LPB0138</strain>
    </source>
</reference>
<dbReference type="OrthoDB" id="9793848at2"/>
<dbReference type="InterPro" id="IPR014710">
    <property type="entry name" value="RmlC-like_jellyroll"/>
</dbReference>
<comment type="catalytic activity">
    <reaction evidence="3">
        <text>adenosine + phosphate = alpha-D-ribose 1-phosphate + adenine</text>
        <dbReference type="Rhea" id="RHEA:27642"/>
        <dbReference type="ChEBI" id="CHEBI:16335"/>
        <dbReference type="ChEBI" id="CHEBI:16708"/>
        <dbReference type="ChEBI" id="CHEBI:43474"/>
        <dbReference type="ChEBI" id="CHEBI:57720"/>
        <dbReference type="EC" id="2.4.2.1"/>
    </reaction>
</comment>
<dbReference type="Gene3D" id="2.60.120.10">
    <property type="entry name" value="Jelly Rolls"/>
    <property type="match status" value="1"/>
</dbReference>
<dbReference type="PANTHER" id="PTHR36540">
    <property type="entry name" value="PYRIMIDINE/PURINE NUCLEOSIDE PHOSPHORYLASE"/>
    <property type="match status" value="1"/>
</dbReference>
<comment type="catalytic activity">
    <reaction evidence="3">
        <text>thymidine + phosphate = 2-deoxy-alpha-D-ribose 1-phosphate + thymine</text>
        <dbReference type="Rhea" id="RHEA:16037"/>
        <dbReference type="ChEBI" id="CHEBI:17748"/>
        <dbReference type="ChEBI" id="CHEBI:17821"/>
        <dbReference type="ChEBI" id="CHEBI:43474"/>
        <dbReference type="ChEBI" id="CHEBI:57259"/>
        <dbReference type="EC" id="2.4.2.2"/>
    </reaction>
</comment>
<evidence type="ECO:0000256" key="2">
    <source>
        <dbReference type="ARBA" id="ARBA00022679"/>
    </source>
</evidence>
<evidence type="ECO:0000313" key="5">
    <source>
        <dbReference type="Proteomes" id="UP000176050"/>
    </source>
</evidence>
<comment type="function">
    <text evidence="3">Catalyzes the phosphorolysis of diverse nucleosides, yielding D-ribose 1-phosphate and the respective free bases. Can use uridine, adenosine, guanosine, cytidine, thymidine, inosine and xanthosine as substrates. Also catalyzes the reverse reactions.</text>
</comment>
<comment type="catalytic activity">
    <reaction evidence="3">
        <text>guanosine + phosphate = alpha-D-ribose 1-phosphate + guanine</text>
        <dbReference type="Rhea" id="RHEA:13233"/>
        <dbReference type="ChEBI" id="CHEBI:16235"/>
        <dbReference type="ChEBI" id="CHEBI:16750"/>
        <dbReference type="ChEBI" id="CHEBI:43474"/>
        <dbReference type="ChEBI" id="CHEBI:57720"/>
        <dbReference type="EC" id="2.4.2.1"/>
    </reaction>
</comment>
<dbReference type="AlphaFoldDB" id="A0A1D8PB10"/>
<dbReference type="FunFam" id="2.60.120.10:FF:000016">
    <property type="entry name" value="Pyrimidine/purine nucleoside phosphorylase"/>
    <property type="match status" value="1"/>
</dbReference>
<comment type="catalytic activity">
    <reaction evidence="3">
        <text>a purine D-ribonucleoside + phosphate = a purine nucleobase + alpha-D-ribose 1-phosphate</text>
        <dbReference type="Rhea" id="RHEA:19805"/>
        <dbReference type="ChEBI" id="CHEBI:26386"/>
        <dbReference type="ChEBI" id="CHEBI:43474"/>
        <dbReference type="ChEBI" id="CHEBI:57720"/>
        <dbReference type="ChEBI" id="CHEBI:142355"/>
        <dbReference type="EC" id="2.4.2.1"/>
    </reaction>
</comment>
<comment type="catalytic activity">
    <reaction evidence="3">
        <text>inosine + phosphate = alpha-D-ribose 1-phosphate + hypoxanthine</text>
        <dbReference type="Rhea" id="RHEA:27646"/>
        <dbReference type="ChEBI" id="CHEBI:17368"/>
        <dbReference type="ChEBI" id="CHEBI:17596"/>
        <dbReference type="ChEBI" id="CHEBI:43474"/>
        <dbReference type="ChEBI" id="CHEBI:57720"/>
        <dbReference type="EC" id="2.4.2.1"/>
    </reaction>
</comment>
<gene>
    <name evidence="3" type="primary">ppnP</name>
    <name evidence="4" type="ORF">LPB138_14215</name>
</gene>
<dbReference type="SUPFAM" id="SSF51182">
    <property type="entry name" value="RmlC-like cupins"/>
    <property type="match status" value="1"/>
</dbReference>
<sequence length="93" mass="10352">MIASNEYFNATVKSLGYISVSGNSTVGVMEEGEYEFGTSSHETMKVIEGELIVLLPNETEWKSFQEGTTFEVEANTSFKVKSIGQTSYLCKYK</sequence>
<comment type="catalytic activity">
    <reaction evidence="3">
        <text>cytidine + phosphate = cytosine + alpha-D-ribose 1-phosphate</text>
        <dbReference type="Rhea" id="RHEA:52540"/>
        <dbReference type="ChEBI" id="CHEBI:16040"/>
        <dbReference type="ChEBI" id="CHEBI:17562"/>
        <dbReference type="ChEBI" id="CHEBI:43474"/>
        <dbReference type="ChEBI" id="CHEBI:57720"/>
        <dbReference type="EC" id="2.4.2.2"/>
    </reaction>
</comment>
<keyword evidence="1 3" id="KW-0328">Glycosyltransferase</keyword>
<dbReference type="GO" id="GO:0047975">
    <property type="term" value="F:guanosine phosphorylase activity"/>
    <property type="evidence" value="ECO:0007669"/>
    <property type="project" value="RHEA"/>
</dbReference>
<dbReference type="Pfam" id="PF06865">
    <property type="entry name" value="Ppnp"/>
    <property type="match status" value="1"/>
</dbReference>
<evidence type="ECO:0000256" key="1">
    <source>
        <dbReference type="ARBA" id="ARBA00022676"/>
    </source>
</evidence>
<organism evidence="4 5">
    <name type="scientific">Urechidicola croceus</name>
    <dbReference type="NCBI Taxonomy" id="1850246"/>
    <lineage>
        <taxon>Bacteria</taxon>
        <taxon>Pseudomonadati</taxon>
        <taxon>Bacteroidota</taxon>
        <taxon>Flavobacteriia</taxon>
        <taxon>Flavobacteriales</taxon>
        <taxon>Flavobacteriaceae</taxon>
        <taxon>Urechidicola</taxon>
    </lineage>
</organism>
<keyword evidence="2 3" id="KW-0808">Transferase</keyword>
<dbReference type="Proteomes" id="UP000176050">
    <property type="component" value="Chromosome"/>
</dbReference>
<dbReference type="RefSeq" id="WP_070237922.1">
    <property type="nucleotide sequence ID" value="NZ_CP017478.1"/>
</dbReference>
<protein>
    <recommendedName>
        <fullName evidence="3">Pyrimidine/purine nucleoside phosphorylase</fullName>
        <ecNumber evidence="3">2.4.2.1</ecNumber>
        <ecNumber evidence="3">2.4.2.2</ecNumber>
    </recommendedName>
    <alternativeName>
        <fullName evidence="3">Adenosine phosphorylase</fullName>
    </alternativeName>
    <alternativeName>
        <fullName evidence="3">Cytidine phosphorylase</fullName>
    </alternativeName>
    <alternativeName>
        <fullName evidence="3">Guanosine phosphorylase</fullName>
    </alternativeName>
    <alternativeName>
        <fullName evidence="3">Inosine phosphorylase</fullName>
    </alternativeName>
    <alternativeName>
        <fullName evidence="3">Thymidine phosphorylase</fullName>
    </alternativeName>
    <alternativeName>
        <fullName evidence="3">Uridine phosphorylase</fullName>
    </alternativeName>
    <alternativeName>
        <fullName evidence="3">Xanthosine phosphorylase</fullName>
    </alternativeName>
</protein>
<comment type="catalytic activity">
    <reaction evidence="3">
        <text>uridine + phosphate = alpha-D-ribose 1-phosphate + uracil</text>
        <dbReference type="Rhea" id="RHEA:24388"/>
        <dbReference type="ChEBI" id="CHEBI:16704"/>
        <dbReference type="ChEBI" id="CHEBI:17568"/>
        <dbReference type="ChEBI" id="CHEBI:43474"/>
        <dbReference type="ChEBI" id="CHEBI:57720"/>
        <dbReference type="EC" id="2.4.2.2"/>
    </reaction>
</comment>
<name>A0A1D8PB10_9FLAO</name>
<dbReference type="HAMAP" id="MF_01537">
    <property type="entry name" value="Nucleos_phosphorylase_PpnP"/>
    <property type="match status" value="1"/>
</dbReference>
<comment type="catalytic activity">
    <reaction evidence="3">
        <text>xanthosine + phosphate = alpha-D-ribose 1-phosphate + xanthine</text>
        <dbReference type="Rhea" id="RHEA:27638"/>
        <dbReference type="ChEBI" id="CHEBI:17712"/>
        <dbReference type="ChEBI" id="CHEBI:18107"/>
        <dbReference type="ChEBI" id="CHEBI:43474"/>
        <dbReference type="ChEBI" id="CHEBI:57720"/>
        <dbReference type="EC" id="2.4.2.1"/>
    </reaction>
</comment>
<dbReference type="EMBL" id="CP017478">
    <property type="protein sequence ID" value="AOW21762.1"/>
    <property type="molecule type" value="Genomic_DNA"/>
</dbReference>
<dbReference type="EC" id="2.4.2.1" evidence="3"/>
<dbReference type="InterPro" id="IPR011051">
    <property type="entry name" value="RmlC_Cupin_sf"/>
</dbReference>
<dbReference type="EC" id="2.4.2.2" evidence="3"/>
<dbReference type="GO" id="GO:0005829">
    <property type="term" value="C:cytosol"/>
    <property type="evidence" value="ECO:0007669"/>
    <property type="project" value="TreeGrafter"/>
</dbReference>
<proteinExistence type="inferred from homology"/>
<dbReference type="KEGG" id="lul:LPB138_14215"/>
<dbReference type="GO" id="GO:0009032">
    <property type="term" value="F:thymidine phosphorylase activity"/>
    <property type="evidence" value="ECO:0007669"/>
    <property type="project" value="RHEA"/>
</dbReference>
<evidence type="ECO:0000256" key="3">
    <source>
        <dbReference type="HAMAP-Rule" id="MF_01537"/>
    </source>
</evidence>
<comment type="similarity">
    <text evidence="3">Belongs to the nucleoside phosphorylase PpnP family.</text>
</comment>
<dbReference type="GO" id="GO:0004731">
    <property type="term" value="F:purine-nucleoside phosphorylase activity"/>
    <property type="evidence" value="ECO:0007669"/>
    <property type="project" value="UniProtKB-UniRule"/>
</dbReference>
<keyword evidence="5" id="KW-1185">Reference proteome</keyword>
<accession>A0A1D8PB10</accession>
<dbReference type="STRING" id="1850246.LPB138_14215"/>
<dbReference type="InterPro" id="IPR009664">
    <property type="entry name" value="Ppnp"/>
</dbReference>
<evidence type="ECO:0000313" key="4">
    <source>
        <dbReference type="EMBL" id="AOW21762.1"/>
    </source>
</evidence>
<dbReference type="GO" id="GO:0004850">
    <property type="term" value="F:uridine phosphorylase activity"/>
    <property type="evidence" value="ECO:0007669"/>
    <property type="project" value="RHEA"/>
</dbReference>
<dbReference type="PANTHER" id="PTHR36540:SF1">
    <property type="entry name" value="PYRIMIDINE_PURINE NUCLEOSIDE PHOSPHORYLASE"/>
    <property type="match status" value="1"/>
</dbReference>